<dbReference type="AlphaFoldDB" id="A0AAU9VR27"/>
<reference evidence="2 3" key="1">
    <citation type="submission" date="2022-05" db="EMBL/GenBank/DDBJ databases">
        <authorList>
            <consortium name="Genoscope - CEA"/>
            <person name="William W."/>
        </authorList>
    </citation>
    <scope>NUCLEOTIDE SEQUENCE [LARGE SCALE GENOMIC DNA]</scope>
</reference>
<comment type="caution">
    <text evidence="2">The sequence shown here is derived from an EMBL/GenBank/DDBJ whole genome shotgun (WGS) entry which is preliminary data.</text>
</comment>
<organism evidence="2 3">
    <name type="scientific">Pocillopora meandrina</name>
    <dbReference type="NCBI Taxonomy" id="46732"/>
    <lineage>
        <taxon>Eukaryota</taxon>
        <taxon>Metazoa</taxon>
        <taxon>Cnidaria</taxon>
        <taxon>Anthozoa</taxon>
        <taxon>Hexacorallia</taxon>
        <taxon>Scleractinia</taxon>
        <taxon>Astrocoeniina</taxon>
        <taxon>Pocilloporidae</taxon>
        <taxon>Pocillopora</taxon>
    </lineage>
</organism>
<evidence type="ECO:0000313" key="2">
    <source>
        <dbReference type="EMBL" id="CAH3032084.1"/>
    </source>
</evidence>
<feature type="compositionally biased region" description="Basic and acidic residues" evidence="1">
    <location>
        <begin position="62"/>
        <end position="76"/>
    </location>
</feature>
<gene>
    <name evidence="2" type="ORF">PMEA_00000940</name>
</gene>
<evidence type="ECO:0000313" key="3">
    <source>
        <dbReference type="Proteomes" id="UP001159428"/>
    </source>
</evidence>
<protein>
    <submittedName>
        <fullName evidence="2">Uncharacterized protein</fullName>
    </submittedName>
</protein>
<feature type="region of interest" description="Disordered" evidence="1">
    <location>
        <begin position="31"/>
        <end position="76"/>
    </location>
</feature>
<evidence type="ECO:0000256" key="1">
    <source>
        <dbReference type="SAM" id="MobiDB-lite"/>
    </source>
</evidence>
<keyword evidence="3" id="KW-1185">Reference proteome</keyword>
<proteinExistence type="predicted"/>
<sequence>MEVLQVQEVMTNEEMTGTMVDYDLNTYPPAKYPTTCKKSGKRKHEKAMEKERANKKSKRTAKKNEGEAQDKITEWRPWKYVNPKNIEKEEDKTSDSGKCGWKRFTVLPEKNYADDRNI</sequence>
<name>A0AAU9VR27_9CNID</name>
<accession>A0AAU9VR27</accession>
<dbReference type="Proteomes" id="UP001159428">
    <property type="component" value="Unassembled WGS sequence"/>
</dbReference>
<dbReference type="EMBL" id="CALNXJ010000001">
    <property type="protein sequence ID" value="CAH3032084.1"/>
    <property type="molecule type" value="Genomic_DNA"/>
</dbReference>